<evidence type="ECO:0000313" key="6">
    <source>
        <dbReference type="EMBL" id="KAI9253778.1"/>
    </source>
</evidence>
<comment type="similarity">
    <text evidence="2">Belongs to the cytochrome P450 family.</text>
</comment>
<dbReference type="InterPro" id="IPR036396">
    <property type="entry name" value="Cyt_P450_sf"/>
</dbReference>
<dbReference type="Proteomes" id="UP001209540">
    <property type="component" value="Unassembled WGS sequence"/>
</dbReference>
<dbReference type="InterPro" id="IPR002403">
    <property type="entry name" value="Cyt_P450_E_grp-IV"/>
</dbReference>
<dbReference type="GO" id="GO:0005506">
    <property type="term" value="F:iron ion binding"/>
    <property type="evidence" value="ECO:0007669"/>
    <property type="project" value="InterPro"/>
</dbReference>
<dbReference type="CDD" id="cd11041">
    <property type="entry name" value="CYP503A1-like"/>
    <property type="match status" value="1"/>
</dbReference>
<evidence type="ECO:0000256" key="4">
    <source>
        <dbReference type="ARBA" id="ARBA00023004"/>
    </source>
</evidence>
<dbReference type="PRINTS" id="PR00465">
    <property type="entry name" value="EP450IV"/>
</dbReference>
<dbReference type="InterPro" id="IPR001128">
    <property type="entry name" value="Cyt_P450"/>
</dbReference>
<dbReference type="PANTHER" id="PTHR46206:SF7">
    <property type="entry name" value="P450, PUTATIVE (EUROFUNG)-RELATED"/>
    <property type="match status" value="1"/>
</dbReference>
<keyword evidence="5" id="KW-0349">Heme</keyword>
<evidence type="ECO:0000256" key="2">
    <source>
        <dbReference type="ARBA" id="ARBA00010617"/>
    </source>
</evidence>
<comment type="cofactor">
    <cofactor evidence="1 5">
        <name>heme</name>
        <dbReference type="ChEBI" id="CHEBI:30413"/>
    </cofactor>
</comment>
<dbReference type="EMBL" id="JAIXMP010000025">
    <property type="protein sequence ID" value="KAI9253778.1"/>
    <property type="molecule type" value="Genomic_DNA"/>
</dbReference>
<dbReference type="SUPFAM" id="SSF48264">
    <property type="entry name" value="Cytochrome P450"/>
    <property type="match status" value="1"/>
</dbReference>
<accession>A0AAD5JU08</accession>
<evidence type="ECO:0000256" key="1">
    <source>
        <dbReference type="ARBA" id="ARBA00001971"/>
    </source>
</evidence>
<dbReference type="Gene3D" id="1.10.630.10">
    <property type="entry name" value="Cytochrome P450"/>
    <property type="match status" value="1"/>
</dbReference>
<keyword evidence="3 5" id="KW-0479">Metal-binding</keyword>
<dbReference type="Pfam" id="PF00067">
    <property type="entry name" value="p450"/>
    <property type="match status" value="1"/>
</dbReference>
<dbReference type="GO" id="GO:0020037">
    <property type="term" value="F:heme binding"/>
    <property type="evidence" value="ECO:0007669"/>
    <property type="project" value="InterPro"/>
</dbReference>
<keyword evidence="4 5" id="KW-0408">Iron</keyword>
<sequence length="544" mass="61873">MDYSWQSLWNKGVGILTSVSTMLLQKHHDANTDRKQLTLRAVSVLVGSYILWKIVLPRRSRRRSDIKMVSGGLPYLGHLLELTRDPIAFINRCKEENGPAFRIYLNGQDVTVLTGPLIRDMLRKPRWFSFEMGIQSIVPINRALKVSYDHKFKGEVLSSRDKDPIIYPIKHNFKPDQLGVFSERIQIAVNKMLNERLNLHPGEKRALPVWDILAVTVSQISCLCFCGSRVGYNQELVEAMANFTRNVIRTGLALSVLPGWVANFVIKRYLSVESQLDLTMDLLVPEMEKMRSREINQDDETTYLAMVLNLPKANGHLRTPKEAAFHFKNVVLASIHTTTHFTSFALHELACRPALVADLRTRIEKLDEITPETVGDIRLLDSLLREVLRYDVHVLGMNHMVKEDVALSTGQVIPQGELVLGAMLDTHTDPEMMTETVRLGSSTSLNQFDAYRFMHVDNADGDGMRSSTIGSEFLTFGLFAHACPGRYFAVNEIKYLLAELIMRYEITTHSGLRAKDFLMRGMTRFPPSEPLVFEGRKSTTNRMY</sequence>
<organism evidence="6 7">
    <name type="scientific">Phascolomyces articulosus</name>
    <dbReference type="NCBI Taxonomy" id="60185"/>
    <lineage>
        <taxon>Eukaryota</taxon>
        <taxon>Fungi</taxon>
        <taxon>Fungi incertae sedis</taxon>
        <taxon>Mucoromycota</taxon>
        <taxon>Mucoromycotina</taxon>
        <taxon>Mucoromycetes</taxon>
        <taxon>Mucorales</taxon>
        <taxon>Lichtheimiaceae</taxon>
        <taxon>Phascolomyces</taxon>
    </lineage>
</organism>
<gene>
    <name evidence="6" type="ORF">BDA99DRAFT_518972</name>
</gene>
<reference evidence="6" key="1">
    <citation type="journal article" date="2022" name="IScience">
        <title>Evolution of zygomycete secretomes and the origins of terrestrial fungal ecologies.</title>
        <authorList>
            <person name="Chang Y."/>
            <person name="Wang Y."/>
            <person name="Mondo S."/>
            <person name="Ahrendt S."/>
            <person name="Andreopoulos W."/>
            <person name="Barry K."/>
            <person name="Beard J."/>
            <person name="Benny G.L."/>
            <person name="Blankenship S."/>
            <person name="Bonito G."/>
            <person name="Cuomo C."/>
            <person name="Desiro A."/>
            <person name="Gervers K.A."/>
            <person name="Hundley H."/>
            <person name="Kuo A."/>
            <person name="LaButti K."/>
            <person name="Lang B.F."/>
            <person name="Lipzen A."/>
            <person name="O'Donnell K."/>
            <person name="Pangilinan J."/>
            <person name="Reynolds N."/>
            <person name="Sandor L."/>
            <person name="Smith M.E."/>
            <person name="Tsang A."/>
            <person name="Grigoriev I.V."/>
            <person name="Stajich J.E."/>
            <person name="Spatafora J.W."/>
        </authorList>
    </citation>
    <scope>NUCLEOTIDE SEQUENCE</scope>
    <source>
        <strain evidence="6">RSA 2281</strain>
    </source>
</reference>
<protein>
    <submittedName>
        <fullName evidence="6">Cytochrome P450</fullName>
    </submittedName>
</protein>
<evidence type="ECO:0000256" key="5">
    <source>
        <dbReference type="PIRSR" id="PIRSR602403-1"/>
    </source>
</evidence>
<feature type="binding site" description="axial binding residue" evidence="5">
    <location>
        <position position="483"/>
    </location>
    <ligand>
        <name>heme</name>
        <dbReference type="ChEBI" id="CHEBI:30413"/>
    </ligand>
    <ligandPart>
        <name>Fe</name>
        <dbReference type="ChEBI" id="CHEBI:18248"/>
    </ligandPart>
</feature>
<dbReference type="GO" id="GO:0004497">
    <property type="term" value="F:monooxygenase activity"/>
    <property type="evidence" value="ECO:0007669"/>
    <property type="project" value="InterPro"/>
</dbReference>
<dbReference type="AlphaFoldDB" id="A0AAD5JU08"/>
<comment type="caution">
    <text evidence="6">The sequence shown here is derived from an EMBL/GenBank/DDBJ whole genome shotgun (WGS) entry which is preliminary data.</text>
</comment>
<proteinExistence type="inferred from homology"/>
<dbReference type="PANTHER" id="PTHR46206">
    <property type="entry name" value="CYTOCHROME P450"/>
    <property type="match status" value="1"/>
</dbReference>
<reference evidence="6" key="2">
    <citation type="submission" date="2023-02" db="EMBL/GenBank/DDBJ databases">
        <authorList>
            <consortium name="DOE Joint Genome Institute"/>
            <person name="Mondo S.J."/>
            <person name="Chang Y."/>
            <person name="Wang Y."/>
            <person name="Ahrendt S."/>
            <person name="Andreopoulos W."/>
            <person name="Barry K."/>
            <person name="Beard J."/>
            <person name="Benny G.L."/>
            <person name="Blankenship S."/>
            <person name="Bonito G."/>
            <person name="Cuomo C."/>
            <person name="Desiro A."/>
            <person name="Gervers K.A."/>
            <person name="Hundley H."/>
            <person name="Kuo A."/>
            <person name="LaButti K."/>
            <person name="Lang B.F."/>
            <person name="Lipzen A."/>
            <person name="O'Donnell K."/>
            <person name="Pangilinan J."/>
            <person name="Reynolds N."/>
            <person name="Sandor L."/>
            <person name="Smith M.W."/>
            <person name="Tsang A."/>
            <person name="Grigoriev I.V."/>
            <person name="Stajich J.E."/>
            <person name="Spatafora J.W."/>
        </authorList>
    </citation>
    <scope>NUCLEOTIDE SEQUENCE</scope>
    <source>
        <strain evidence="6">RSA 2281</strain>
    </source>
</reference>
<evidence type="ECO:0000256" key="3">
    <source>
        <dbReference type="ARBA" id="ARBA00022723"/>
    </source>
</evidence>
<evidence type="ECO:0000313" key="7">
    <source>
        <dbReference type="Proteomes" id="UP001209540"/>
    </source>
</evidence>
<name>A0AAD5JU08_9FUNG</name>
<keyword evidence="7" id="KW-1185">Reference proteome</keyword>
<dbReference type="GO" id="GO:0016705">
    <property type="term" value="F:oxidoreductase activity, acting on paired donors, with incorporation or reduction of molecular oxygen"/>
    <property type="evidence" value="ECO:0007669"/>
    <property type="project" value="InterPro"/>
</dbReference>